<dbReference type="AlphaFoldDB" id="A0AAD7NT67"/>
<dbReference type="SUPFAM" id="SSF48371">
    <property type="entry name" value="ARM repeat"/>
    <property type="match status" value="1"/>
</dbReference>
<sequence length="350" mass="38011">MSRAKLQVALGIGSVLPAVIESLASLPFLPDQPHDELRILLGNVCSPLEENVMETIVPYLESHQISPLVKTVLLSTISQFQLTDEILAHTSFLSILLQLMESPDRVVLQSTCCTVCNIASYRSSPLAQSLLIKNHFIGVLVSVLRRPDASQNAVERAIEALAHLSSGSWGGTTTINIIEADAIPLLAELLRFHDPRILRTTCNILDYVASHQDTGPSLVCQISGTALVSVLGRSIYDETASAVLSVLSQIIQFDPQAVAVEAKDMILVLVRLLDTGNVRVFRWVSSALTLITRYHPLDPQLLRSDIGPAVILLTAFDVLLTASLFADISPAVIHTSKIRQNSWAKTEAGT</sequence>
<dbReference type="EMBL" id="JARKIB010000012">
    <property type="protein sequence ID" value="KAJ7773837.1"/>
    <property type="molecule type" value="Genomic_DNA"/>
</dbReference>
<organism evidence="4 5">
    <name type="scientific">Mycena metata</name>
    <dbReference type="NCBI Taxonomy" id="1033252"/>
    <lineage>
        <taxon>Eukaryota</taxon>
        <taxon>Fungi</taxon>
        <taxon>Dikarya</taxon>
        <taxon>Basidiomycota</taxon>
        <taxon>Agaricomycotina</taxon>
        <taxon>Agaricomycetes</taxon>
        <taxon>Agaricomycetidae</taxon>
        <taxon>Agaricales</taxon>
        <taxon>Marasmiineae</taxon>
        <taxon>Mycenaceae</taxon>
        <taxon>Mycena</taxon>
    </lineage>
</organism>
<proteinExistence type="inferred from homology"/>
<keyword evidence="3" id="KW-0653">Protein transport</keyword>
<name>A0AAD7NT67_9AGAR</name>
<keyword evidence="2" id="KW-0813">Transport</keyword>
<evidence type="ECO:0000256" key="1">
    <source>
        <dbReference type="ARBA" id="ARBA00010394"/>
    </source>
</evidence>
<dbReference type="InterPro" id="IPR000225">
    <property type="entry name" value="Armadillo"/>
</dbReference>
<evidence type="ECO:0000256" key="3">
    <source>
        <dbReference type="ARBA" id="ARBA00022927"/>
    </source>
</evidence>
<comment type="caution">
    <text evidence="4">The sequence shown here is derived from an EMBL/GenBank/DDBJ whole genome shotgun (WGS) entry which is preliminary data.</text>
</comment>
<dbReference type="Gene3D" id="1.25.10.10">
    <property type="entry name" value="Leucine-rich Repeat Variant"/>
    <property type="match status" value="2"/>
</dbReference>
<dbReference type="PANTHER" id="PTHR23316">
    <property type="entry name" value="IMPORTIN ALPHA"/>
    <property type="match status" value="1"/>
</dbReference>
<gene>
    <name evidence="4" type="ORF">B0H16DRAFT_1713687</name>
</gene>
<keyword evidence="5" id="KW-1185">Reference proteome</keyword>
<comment type="similarity">
    <text evidence="1">Belongs to the importin alpha family.</text>
</comment>
<dbReference type="InterPro" id="IPR016024">
    <property type="entry name" value="ARM-type_fold"/>
</dbReference>
<reference evidence="4" key="1">
    <citation type="submission" date="2023-03" db="EMBL/GenBank/DDBJ databases">
        <title>Massive genome expansion in bonnet fungi (Mycena s.s.) driven by repeated elements and novel gene families across ecological guilds.</title>
        <authorList>
            <consortium name="Lawrence Berkeley National Laboratory"/>
            <person name="Harder C.B."/>
            <person name="Miyauchi S."/>
            <person name="Viragh M."/>
            <person name="Kuo A."/>
            <person name="Thoen E."/>
            <person name="Andreopoulos B."/>
            <person name="Lu D."/>
            <person name="Skrede I."/>
            <person name="Drula E."/>
            <person name="Henrissat B."/>
            <person name="Morin E."/>
            <person name="Kohler A."/>
            <person name="Barry K."/>
            <person name="LaButti K."/>
            <person name="Morin E."/>
            <person name="Salamov A."/>
            <person name="Lipzen A."/>
            <person name="Mereny Z."/>
            <person name="Hegedus B."/>
            <person name="Baldrian P."/>
            <person name="Stursova M."/>
            <person name="Weitz H."/>
            <person name="Taylor A."/>
            <person name="Grigoriev I.V."/>
            <person name="Nagy L.G."/>
            <person name="Martin F."/>
            <person name="Kauserud H."/>
        </authorList>
    </citation>
    <scope>NUCLEOTIDE SEQUENCE</scope>
    <source>
        <strain evidence="4">CBHHK182m</strain>
    </source>
</reference>
<dbReference type="SMART" id="SM00185">
    <property type="entry name" value="ARM"/>
    <property type="match status" value="4"/>
</dbReference>
<dbReference type="InterPro" id="IPR011989">
    <property type="entry name" value="ARM-like"/>
</dbReference>
<evidence type="ECO:0000313" key="4">
    <source>
        <dbReference type="EMBL" id="KAJ7773837.1"/>
    </source>
</evidence>
<dbReference type="Proteomes" id="UP001215598">
    <property type="component" value="Unassembled WGS sequence"/>
</dbReference>
<protein>
    <submittedName>
        <fullName evidence="4">Armadillo-type protein</fullName>
    </submittedName>
</protein>
<evidence type="ECO:0000313" key="5">
    <source>
        <dbReference type="Proteomes" id="UP001215598"/>
    </source>
</evidence>
<dbReference type="GO" id="GO:0015031">
    <property type="term" value="P:protein transport"/>
    <property type="evidence" value="ECO:0007669"/>
    <property type="project" value="UniProtKB-KW"/>
</dbReference>
<accession>A0AAD7NT67</accession>
<evidence type="ECO:0000256" key="2">
    <source>
        <dbReference type="ARBA" id="ARBA00022448"/>
    </source>
</evidence>